<dbReference type="OrthoDB" id="8178130at2759"/>
<evidence type="ECO:0000313" key="5">
    <source>
        <dbReference type="Proteomes" id="UP000324222"/>
    </source>
</evidence>
<evidence type="ECO:0000256" key="1">
    <source>
        <dbReference type="ARBA" id="ARBA00004496"/>
    </source>
</evidence>
<dbReference type="GO" id="GO:0007015">
    <property type="term" value="P:actin filament organization"/>
    <property type="evidence" value="ECO:0007669"/>
    <property type="project" value="TreeGrafter"/>
</dbReference>
<dbReference type="GO" id="GO:0048268">
    <property type="term" value="P:clathrin coat assembly"/>
    <property type="evidence" value="ECO:0007669"/>
    <property type="project" value="TreeGrafter"/>
</dbReference>
<dbReference type="InterPro" id="IPR035964">
    <property type="entry name" value="I/LWEQ_dom_sf"/>
</dbReference>
<dbReference type="GO" id="GO:0051015">
    <property type="term" value="F:actin filament binding"/>
    <property type="evidence" value="ECO:0007669"/>
    <property type="project" value="TreeGrafter"/>
</dbReference>
<dbReference type="GO" id="GO:0006897">
    <property type="term" value="P:endocytosis"/>
    <property type="evidence" value="ECO:0007669"/>
    <property type="project" value="InterPro"/>
</dbReference>
<dbReference type="GO" id="GO:0080025">
    <property type="term" value="F:phosphatidylinositol-3,5-bisphosphate binding"/>
    <property type="evidence" value="ECO:0007669"/>
    <property type="project" value="TreeGrafter"/>
</dbReference>
<keyword evidence="2" id="KW-0963">Cytoplasm</keyword>
<dbReference type="Gene3D" id="1.20.1410.10">
    <property type="entry name" value="I/LWEQ domain"/>
    <property type="match status" value="1"/>
</dbReference>
<evidence type="ECO:0000259" key="3">
    <source>
        <dbReference type="PROSITE" id="PS50945"/>
    </source>
</evidence>
<organism evidence="4 5">
    <name type="scientific">Portunus trituberculatus</name>
    <name type="common">Swimming crab</name>
    <name type="synonym">Neptunus trituberculatus</name>
    <dbReference type="NCBI Taxonomy" id="210409"/>
    <lineage>
        <taxon>Eukaryota</taxon>
        <taxon>Metazoa</taxon>
        <taxon>Ecdysozoa</taxon>
        <taxon>Arthropoda</taxon>
        <taxon>Crustacea</taxon>
        <taxon>Multicrustacea</taxon>
        <taxon>Malacostraca</taxon>
        <taxon>Eumalacostraca</taxon>
        <taxon>Eucarida</taxon>
        <taxon>Decapoda</taxon>
        <taxon>Pleocyemata</taxon>
        <taxon>Brachyura</taxon>
        <taxon>Eubrachyura</taxon>
        <taxon>Portunoidea</taxon>
        <taxon>Portunidae</taxon>
        <taxon>Portuninae</taxon>
        <taxon>Portunus</taxon>
    </lineage>
</organism>
<sequence>MISRCCLLVSQCEDRSPGEEDVALTVEREMDKMETAIKDAVERFTAMLENSRAKDTGTQLEVNESILGTCSDLMAAVRQLVRRGAELQKEIVDSGRGGASPKEFYKRNHRWSEGLLSGAKAVAIACQALMTAADQVVSGKGKFEEVIVSSREIAASSMQLVMASRVKADRSSEKLRNLNVTAKTISTLTGTVVATAENCRDKIAIANTLDFSKLSLHHTKRMEMETLVKVLETEKHLEEERSKLSELRKHHYKLAGEIEGWDQEVGATSELEEQEMIDF</sequence>
<evidence type="ECO:0000313" key="4">
    <source>
        <dbReference type="EMBL" id="MPC17687.1"/>
    </source>
</evidence>
<evidence type="ECO:0000256" key="2">
    <source>
        <dbReference type="ARBA" id="ARBA00022490"/>
    </source>
</evidence>
<dbReference type="GO" id="GO:0043325">
    <property type="term" value="F:phosphatidylinositol-3,4-bisphosphate binding"/>
    <property type="evidence" value="ECO:0007669"/>
    <property type="project" value="TreeGrafter"/>
</dbReference>
<dbReference type="GO" id="GO:0030136">
    <property type="term" value="C:clathrin-coated vesicle"/>
    <property type="evidence" value="ECO:0007669"/>
    <property type="project" value="TreeGrafter"/>
</dbReference>
<accession>A0A5B7D8Y0</accession>
<dbReference type="Proteomes" id="UP000324222">
    <property type="component" value="Unassembled WGS sequence"/>
</dbReference>
<reference evidence="4 5" key="1">
    <citation type="submission" date="2019-05" db="EMBL/GenBank/DDBJ databases">
        <title>Another draft genome of Portunus trituberculatus and its Hox gene families provides insights of decapod evolution.</title>
        <authorList>
            <person name="Jeong J.-H."/>
            <person name="Song I."/>
            <person name="Kim S."/>
            <person name="Choi T."/>
            <person name="Kim D."/>
            <person name="Ryu S."/>
            <person name="Kim W."/>
        </authorList>
    </citation>
    <scope>NUCLEOTIDE SEQUENCE [LARGE SCALE GENOMIC DNA]</scope>
    <source>
        <tissue evidence="4">Muscle</tissue>
    </source>
</reference>
<proteinExistence type="predicted"/>
<gene>
    <name evidence="4" type="primary">HIP1_1</name>
    <name evidence="4" type="ORF">E2C01_010552</name>
</gene>
<dbReference type="FunFam" id="1.20.1410.10:FF:000006">
    <property type="entry name" value="Huntingtin interacting protein"/>
    <property type="match status" value="1"/>
</dbReference>
<feature type="domain" description="I/LWEQ" evidence="3">
    <location>
        <begin position="14"/>
        <end position="255"/>
    </location>
</feature>
<protein>
    <submittedName>
        <fullName evidence="4">Huntingtin-interacting protein 1</fullName>
    </submittedName>
</protein>
<dbReference type="PANTHER" id="PTHR10407:SF15">
    <property type="entry name" value="HUNTINGTIN INTERACTING PROTEIN 1"/>
    <property type="match status" value="1"/>
</dbReference>
<dbReference type="GO" id="GO:0030864">
    <property type="term" value="C:cortical actin cytoskeleton"/>
    <property type="evidence" value="ECO:0007669"/>
    <property type="project" value="TreeGrafter"/>
</dbReference>
<dbReference type="EMBL" id="VSRR010000612">
    <property type="protein sequence ID" value="MPC17687.1"/>
    <property type="molecule type" value="Genomic_DNA"/>
</dbReference>
<dbReference type="AlphaFoldDB" id="A0A5B7D8Y0"/>
<dbReference type="InterPro" id="IPR002558">
    <property type="entry name" value="ILWEQ_dom"/>
</dbReference>
<dbReference type="GO" id="GO:0032051">
    <property type="term" value="F:clathrin light chain binding"/>
    <property type="evidence" value="ECO:0007669"/>
    <property type="project" value="TreeGrafter"/>
</dbReference>
<dbReference type="InterPro" id="IPR030224">
    <property type="entry name" value="Sla2_fam"/>
</dbReference>
<dbReference type="PANTHER" id="PTHR10407">
    <property type="entry name" value="HUNTINGTIN INTERACTING PROTEIN 1"/>
    <property type="match status" value="1"/>
</dbReference>
<dbReference type="GO" id="GO:0035615">
    <property type="term" value="F:clathrin adaptor activity"/>
    <property type="evidence" value="ECO:0007669"/>
    <property type="project" value="TreeGrafter"/>
</dbReference>
<dbReference type="SMART" id="SM00307">
    <property type="entry name" value="ILWEQ"/>
    <property type="match status" value="1"/>
</dbReference>
<name>A0A5B7D8Y0_PORTR</name>
<comment type="caution">
    <text evidence="4">The sequence shown here is derived from an EMBL/GenBank/DDBJ whole genome shotgun (WGS) entry which is preliminary data.</text>
</comment>
<keyword evidence="5" id="KW-1185">Reference proteome</keyword>
<dbReference type="SUPFAM" id="SSF109885">
    <property type="entry name" value="I/LWEQ domain"/>
    <property type="match status" value="1"/>
</dbReference>
<dbReference type="Pfam" id="PF01608">
    <property type="entry name" value="I_LWEQ"/>
    <property type="match status" value="1"/>
</dbReference>
<comment type="subcellular location">
    <subcellularLocation>
        <location evidence="1">Cytoplasm</location>
    </subcellularLocation>
</comment>
<dbReference type="PROSITE" id="PS50945">
    <property type="entry name" value="I_LWEQ"/>
    <property type="match status" value="1"/>
</dbReference>